<evidence type="ECO:0000256" key="3">
    <source>
        <dbReference type="ARBA" id="ARBA00004319"/>
    </source>
</evidence>
<sequence>MRPNCFLYALWAVLPAVVDAENLMVSDVSVLTQANFTEFITSNDLVLTEFYAPWCQYCQALIPDYEEAATALKRKNKGIRLAKVDCTTEEDLCKEYGVGGYPDLQVLRGPENRTPYTGTRDVDGIVAFMMRQSLPVVSSLTMNNITNFKSTDDYVLIAHIAIEDTASKAVFEEAAEDLRHRILCGIIYGSDGSSPLPSLVLHKNKRHDDREENQEKLTQQPFETDTIKNFALRATIPLIGEINSDTIGLYKESKLPVGWIFGETPEERSRLGDILRPVAGSQRGKIHFASIDAAEYGASAKDLNLESGKFPAFAILDFATNKKFPFVVDPNKDKTPKEITTDAISEFVQDFLDGKIEPSITSDPIPEKQDGFVTVVVGHSYQDVVVNNDKDVLIKIYAPWCGHSKRFAPKYDLLGAEYAASNFTDKVTVAKIDGTTNDVPDGIPKGYPMLMLYPAGSKDAPILYKGNRSLEDIVMFISEKGKYGASIDIREKARALEEEAVTDAASASPSSEKSGQTHDEL</sequence>
<dbReference type="CDD" id="cd02982">
    <property type="entry name" value="PDI_b'_family"/>
    <property type="match status" value="1"/>
</dbReference>
<evidence type="ECO:0000313" key="16">
    <source>
        <dbReference type="EMBL" id="KAK1749737.1"/>
    </source>
</evidence>
<dbReference type="GO" id="GO:0006457">
    <property type="term" value="P:protein folding"/>
    <property type="evidence" value="ECO:0007669"/>
    <property type="project" value="TreeGrafter"/>
</dbReference>
<evidence type="ECO:0000256" key="5">
    <source>
        <dbReference type="ARBA" id="ARBA00012723"/>
    </source>
</evidence>
<dbReference type="InterPro" id="IPR013766">
    <property type="entry name" value="Thioredoxin_domain"/>
</dbReference>
<dbReference type="AlphaFoldDB" id="A0AAJ0B3X4"/>
<proteinExistence type="inferred from homology"/>
<dbReference type="Gene3D" id="3.40.30.10">
    <property type="entry name" value="Glutaredoxin"/>
    <property type="match status" value="4"/>
</dbReference>
<dbReference type="GO" id="GO:0034976">
    <property type="term" value="P:response to endoplasmic reticulum stress"/>
    <property type="evidence" value="ECO:0007669"/>
    <property type="project" value="TreeGrafter"/>
</dbReference>
<dbReference type="GO" id="GO:0003756">
    <property type="term" value="F:protein disulfide isomerase activity"/>
    <property type="evidence" value="ECO:0007669"/>
    <property type="project" value="UniProtKB-EC"/>
</dbReference>
<dbReference type="CDD" id="cd02995">
    <property type="entry name" value="PDI_a_PDI_a'_C"/>
    <property type="match status" value="1"/>
</dbReference>
<evidence type="ECO:0000256" key="7">
    <source>
        <dbReference type="ARBA" id="ARBA00022737"/>
    </source>
</evidence>
<evidence type="ECO:0000259" key="15">
    <source>
        <dbReference type="PROSITE" id="PS51352"/>
    </source>
</evidence>
<dbReference type="NCBIfam" id="TIGR01130">
    <property type="entry name" value="ER_PDI_fam"/>
    <property type="match status" value="1"/>
</dbReference>
<dbReference type="EC" id="5.3.4.1" evidence="5"/>
<dbReference type="InterPro" id="IPR036249">
    <property type="entry name" value="Thioredoxin-like_sf"/>
</dbReference>
<dbReference type="FunFam" id="3.40.30.10:FF:000017">
    <property type="entry name" value="Protein disulfide-isomerase A4"/>
    <property type="match status" value="1"/>
</dbReference>
<comment type="caution">
    <text evidence="16">The sequence shown here is derived from an EMBL/GenBank/DDBJ whole genome shotgun (WGS) entry which is preliminary data.</text>
</comment>
<comment type="function">
    <text evidence="2">Participates in the folding of proteins containing disulfide bonds, may be involved in glycosylation, prolyl hydroxylation and triglyceride transfer.</text>
</comment>
<protein>
    <recommendedName>
        <fullName evidence="12">Protein disulfide-isomerase</fullName>
        <ecNumber evidence="5">5.3.4.1</ecNumber>
    </recommendedName>
</protein>
<dbReference type="Proteomes" id="UP001239445">
    <property type="component" value="Unassembled WGS sequence"/>
</dbReference>
<accession>A0AAJ0B3X4</accession>
<dbReference type="EMBL" id="MU839852">
    <property type="protein sequence ID" value="KAK1749737.1"/>
    <property type="molecule type" value="Genomic_DNA"/>
</dbReference>
<dbReference type="GO" id="GO:0005788">
    <property type="term" value="C:endoplasmic reticulum lumen"/>
    <property type="evidence" value="ECO:0007669"/>
    <property type="project" value="UniProtKB-SubCell"/>
</dbReference>
<evidence type="ECO:0000256" key="9">
    <source>
        <dbReference type="ARBA" id="ARBA00023157"/>
    </source>
</evidence>
<comment type="subcellular location">
    <subcellularLocation>
        <location evidence="3">Endoplasmic reticulum lumen</location>
    </subcellularLocation>
</comment>
<feature type="domain" description="Thioredoxin" evidence="15">
    <location>
        <begin position="3"/>
        <end position="134"/>
    </location>
</feature>
<evidence type="ECO:0000256" key="12">
    <source>
        <dbReference type="ARBA" id="ARBA00039846"/>
    </source>
</evidence>
<feature type="region of interest" description="Disordered" evidence="13">
    <location>
        <begin position="498"/>
        <end position="521"/>
    </location>
</feature>
<keyword evidence="7" id="KW-0677">Repeat</keyword>
<keyword evidence="9" id="KW-1015">Disulfide bond</keyword>
<feature type="domain" description="Thioredoxin" evidence="15">
    <location>
        <begin position="351"/>
        <end position="482"/>
    </location>
</feature>
<evidence type="ECO:0000256" key="4">
    <source>
        <dbReference type="ARBA" id="ARBA00006347"/>
    </source>
</evidence>
<evidence type="ECO:0000256" key="10">
    <source>
        <dbReference type="ARBA" id="ARBA00023235"/>
    </source>
</evidence>
<keyword evidence="17" id="KW-1185">Reference proteome</keyword>
<feature type="compositionally biased region" description="Polar residues" evidence="13">
    <location>
        <begin position="505"/>
        <end position="514"/>
    </location>
</feature>
<feature type="signal peptide" evidence="14">
    <location>
        <begin position="1"/>
        <end position="20"/>
    </location>
</feature>
<keyword evidence="6 14" id="KW-0732">Signal</keyword>
<gene>
    <name evidence="16" type="ORF">QBC47DRAFT_311225</name>
</gene>
<evidence type="ECO:0000256" key="14">
    <source>
        <dbReference type="SAM" id="SignalP"/>
    </source>
</evidence>
<evidence type="ECO:0000256" key="11">
    <source>
        <dbReference type="ARBA" id="ARBA00023284"/>
    </source>
</evidence>
<dbReference type="PANTHER" id="PTHR18929:SF132">
    <property type="entry name" value="PROTEIN DISULFIDE-ISOMERASE A3"/>
    <property type="match status" value="1"/>
</dbReference>
<evidence type="ECO:0000256" key="13">
    <source>
        <dbReference type="SAM" id="MobiDB-lite"/>
    </source>
</evidence>
<organism evidence="16 17">
    <name type="scientific">Echria macrotheca</name>
    <dbReference type="NCBI Taxonomy" id="438768"/>
    <lineage>
        <taxon>Eukaryota</taxon>
        <taxon>Fungi</taxon>
        <taxon>Dikarya</taxon>
        <taxon>Ascomycota</taxon>
        <taxon>Pezizomycotina</taxon>
        <taxon>Sordariomycetes</taxon>
        <taxon>Sordariomycetidae</taxon>
        <taxon>Sordariales</taxon>
        <taxon>Schizotheciaceae</taxon>
        <taxon>Echria</taxon>
    </lineage>
</organism>
<reference evidence="16" key="1">
    <citation type="submission" date="2023-06" db="EMBL/GenBank/DDBJ databases">
        <title>Genome-scale phylogeny and comparative genomics of the fungal order Sordariales.</title>
        <authorList>
            <consortium name="Lawrence Berkeley National Laboratory"/>
            <person name="Hensen N."/>
            <person name="Bonometti L."/>
            <person name="Westerberg I."/>
            <person name="Brannstrom I.O."/>
            <person name="Guillou S."/>
            <person name="Cros-Aarteil S."/>
            <person name="Calhoun S."/>
            <person name="Haridas S."/>
            <person name="Kuo A."/>
            <person name="Mondo S."/>
            <person name="Pangilinan J."/>
            <person name="Riley R."/>
            <person name="Labutti K."/>
            <person name="Andreopoulos B."/>
            <person name="Lipzen A."/>
            <person name="Chen C."/>
            <person name="Yanf M."/>
            <person name="Daum C."/>
            <person name="Ng V."/>
            <person name="Clum A."/>
            <person name="Steindorff A."/>
            <person name="Ohm R."/>
            <person name="Martin F."/>
            <person name="Silar P."/>
            <person name="Natvig D."/>
            <person name="Lalanne C."/>
            <person name="Gautier V."/>
            <person name="Ament-Velasquez S.L."/>
            <person name="Kruys A."/>
            <person name="Hutchinson M.I."/>
            <person name="Powell A.J."/>
            <person name="Barry K."/>
            <person name="Miller A.N."/>
            <person name="Grigoriev I.V."/>
            <person name="Debuchy R."/>
            <person name="Gladieux P."/>
            <person name="Thoren M.H."/>
            <person name="Johannesson H."/>
        </authorList>
    </citation>
    <scope>NUCLEOTIDE SEQUENCE</scope>
    <source>
        <strain evidence="16">PSN4</strain>
    </source>
</reference>
<dbReference type="PANTHER" id="PTHR18929">
    <property type="entry name" value="PROTEIN DISULFIDE ISOMERASE"/>
    <property type="match status" value="1"/>
</dbReference>
<dbReference type="InterPro" id="IPR005792">
    <property type="entry name" value="Prot_disulphide_isomerase"/>
</dbReference>
<dbReference type="PROSITE" id="PS51352">
    <property type="entry name" value="THIOREDOXIN_2"/>
    <property type="match status" value="2"/>
</dbReference>
<dbReference type="Pfam" id="PF13848">
    <property type="entry name" value="Thioredoxin_6"/>
    <property type="match status" value="1"/>
</dbReference>
<dbReference type="SUPFAM" id="SSF52833">
    <property type="entry name" value="Thioredoxin-like"/>
    <property type="match status" value="4"/>
</dbReference>
<evidence type="ECO:0000313" key="17">
    <source>
        <dbReference type="Proteomes" id="UP001239445"/>
    </source>
</evidence>
<name>A0AAJ0B3X4_9PEZI</name>
<evidence type="ECO:0000256" key="1">
    <source>
        <dbReference type="ARBA" id="ARBA00001182"/>
    </source>
</evidence>
<feature type="chain" id="PRO_5042472799" description="Protein disulfide-isomerase" evidence="14">
    <location>
        <begin position="21"/>
        <end position="521"/>
    </location>
</feature>
<dbReference type="CDD" id="cd02961">
    <property type="entry name" value="PDI_a_family"/>
    <property type="match status" value="1"/>
</dbReference>
<comment type="catalytic activity">
    <reaction evidence="1">
        <text>Catalyzes the rearrangement of -S-S- bonds in proteins.</text>
        <dbReference type="EC" id="5.3.4.1"/>
    </reaction>
</comment>
<dbReference type="Pfam" id="PF00085">
    <property type="entry name" value="Thioredoxin"/>
    <property type="match status" value="2"/>
</dbReference>
<keyword evidence="11" id="KW-0676">Redox-active center</keyword>
<evidence type="ECO:0000256" key="8">
    <source>
        <dbReference type="ARBA" id="ARBA00022824"/>
    </source>
</evidence>
<comment type="similarity">
    <text evidence="4">Belongs to the protein disulfide isomerase family.</text>
</comment>
<keyword evidence="8" id="KW-0256">Endoplasmic reticulum</keyword>
<evidence type="ECO:0000256" key="2">
    <source>
        <dbReference type="ARBA" id="ARBA00002692"/>
    </source>
</evidence>
<evidence type="ECO:0000256" key="6">
    <source>
        <dbReference type="ARBA" id="ARBA00022729"/>
    </source>
</evidence>
<keyword evidence="10" id="KW-0413">Isomerase</keyword>